<dbReference type="Proteomes" id="UP001596977">
    <property type="component" value="Unassembled WGS sequence"/>
</dbReference>
<dbReference type="InterPro" id="IPR014966">
    <property type="entry name" value="FRG-dom"/>
</dbReference>
<proteinExistence type="predicted"/>
<dbReference type="EMBL" id="JBHTJG010000013">
    <property type="protein sequence ID" value="MFD0948461.1"/>
    <property type="molecule type" value="Genomic_DNA"/>
</dbReference>
<keyword evidence="3" id="KW-1185">Reference proteome</keyword>
<sequence length="281" mass="32053">MTAIGTPESPIKSVGEFVDCLSQIEKFDDSFIFYRGHADMHWDLLPSIMRCRDNIADNEHNIIREIISKYPYDFDQEYTTFDRLARLQHYGISTRLLDITKSPLVALYFATENIGTKNEPNGAVLALGTPASRRKFFDSDTVSCMSNLAYLSSTEKKILAETKSRTIAEFNELKPARRLLQFIKAEKPYFDSSIIKMDLHFPLIVIPKLRNPRIVAQHGCFMIFGLDKKIPSERKGNTSKIIVSGDHKQKIRNELDDLGINMPALFPEIDKLSSHIMANYA</sequence>
<evidence type="ECO:0000313" key="2">
    <source>
        <dbReference type="EMBL" id="MFD0948461.1"/>
    </source>
</evidence>
<dbReference type="RefSeq" id="WP_264946411.1">
    <property type="nucleotide sequence ID" value="NZ_JAPDRA010000013.1"/>
</dbReference>
<dbReference type="Pfam" id="PF08867">
    <property type="entry name" value="FRG"/>
    <property type="match status" value="1"/>
</dbReference>
<accession>A0ABW3HAE4</accession>
<reference evidence="3" key="1">
    <citation type="journal article" date="2019" name="Int. J. Syst. Evol. Microbiol.">
        <title>The Global Catalogue of Microorganisms (GCM) 10K type strain sequencing project: providing services to taxonomists for standard genome sequencing and annotation.</title>
        <authorList>
            <consortium name="The Broad Institute Genomics Platform"/>
            <consortium name="The Broad Institute Genome Sequencing Center for Infectious Disease"/>
            <person name="Wu L."/>
            <person name="Ma J."/>
        </authorList>
    </citation>
    <scope>NUCLEOTIDE SEQUENCE [LARGE SCALE GENOMIC DNA]</scope>
    <source>
        <strain evidence="3">CCUG 62982</strain>
    </source>
</reference>
<name>A0ABW3HAE4_9SPHN</name>
<organism evidence="2 3">
    <name type="scientific">Sphingomonas canadensis</name>
    <dbReference type="NCBI Taxonomy" id="1219257"/>
    <lineage>
        <taxon>Bacteria</taxon>
        <taxon>Pseudomonadati</taxon>
        <taxon>Pseudomonadota</taxon>
        <taxon>Alphaproteobacteria</taxon>
        <taxon>Sphingomonadales</taxon>
        <taxon>Sphingomonadaceae</taxon>
        <taxon>Sphingomonas</taxon>
    </lineage>
</organism>
<dbReference type="SMART" id="SM00901">
    <property type="entry name" value="FRG"/>
    <property type="match status" value="1"/>
</dbReference>
<feature type="domain" description="FRG" evidence="1">
    <location>
        <begin position="28"/>
        <end position="125"/>
    </location>
</feature>
<evidence type="ECO:0000259" key="1">
    <source>
        <dbReference type="SMART" id="SM00901"/>
    </source>
</evidence>
<gene>
    <name evidence="2" type="ORF">ACFQ1E_19135</name>
</gene>
<comment type="caution">
    <text evidence="2">The sequence shown here is derived from an EMBL/GenBank/DDBJ whole genome shotgun (WGS) entry which is preliminary data.</text>
</comment>
<protein>
    <submittedName>
        <fullName evidence="2">FRG domain-containing protein</fullName>
    </submittedName>
</protein>
<evidence type="ECO:0000313" key="3">
    <source>
        <dbReference type="Proteomes" id="UP001596977"/>
    </source>
</evidence>